<keyword evidence="2" id="KW-1185">Reference proteome</keyword>
<accession>A0AAW2ZA87</accession>
<dbReference type="InterPro" id="IPR004260">
    <property type="entry name" value="Pyr-dimer_DNA_glycosylase"/>
</dbReference>
<reference evidence="1 2" key="1">
    <citation type="submission" date="2024-03" db="EMBL/GenBank/DDBJ databases">
        <title>The Acrasis kona genome and developmental transcriptomes reveal deep origins of eukaryotic multicellular pathways.</title>
        <authorList>
            <person name="Sheikh S."/>
            <person name="Fu C.-J."/>
            <person name="Brown M.W."/>
            <person name="Baldauf S.L."/>
        </authorList>
    </citation>
    <scope>NUCLEOTIDE SEQUENCE [LARGE SCALE GENOMIC DNA]</scope>
    <source>
        <strain evidence="1 2">ATCC MYA-3509</strain>
    </source>
</reference>
<proteinExistence type="predicted"/>
<evidence type="ECO:0008006" key="3">
    <source>
        <dbReference type="Google" id="ProtNLM"/>
    </source>
</evidence>
<name>A0AAW2ZA87_9EUKA</name>
<sequence>MRLWSIHPRYLDSRGLVASWREGLLAQKVLTGTTKGYKDHPQLIRFLEFKTDNLNQYTDQKDITASLVAIGAWLKIIQEEATDRGFKFNSNLIVCKTDLLSQDRIPITQGQLQYEFGWLLFKLSQRDPVKYNLNLIENIKQDEEYVNLKIHPCFVAIEGKHMEAWERVADFEKEIKRQEKVEIPKNLS</sequence>
<evidence type="ECO:0000313" key="1">
    <source>
        <dbReference type="EMBL" id="KAL0486768.1"/>
    </source>
</evidence>
<protein>
    <recommendedName>
        <fullName evidence="3">Pyrimidine dimer DNA glycosylase</fullName>
    </recommendedName>
</protein>
<dbReference type="EMBL" id="JAOPGA020001266">
    <property type="protein sequence ID" value="KAL0486768.1"/>
    <property type="molecule type" value="Genomic_DNA"/>
</dbReference>
<gene>
    <name evidence="1" type="ORF">AKO1_012120</name>
</gene>
<dbReference type="AlphaFoldDB" id="A0AAW2ZA87"/>
<dbReference type="Proteomes" id="UP001431209">
    <property type="component" value="Unassembled WGS sequence"/>
</dbReference>
<comment type="caution">
    <text evidence="1">The sequence shown here is derived from an EMBL/GenBank/DDBJ whole genome shotgun (WGS) entry which is preliminary data.</text>
</comment>
<evidence type="ECO:0000313" key="2">
    <source>
        <dbReference type="Proteomes" id="UP001431209"/>
    </source>
</evidence>
<dbReference type="Pfam" id="PF03013">
    <property type="entry name" value="Pyr_excise"/>
    <property type="match status" value="1"/>
</dbReference>
<organism evidence="1 2">
    <name type="scientific">Acrasis kona</name>
    <dbReference type="NCBI Taxonomy" id="1008807"/>
    <lineage>
        <taxon>Eukaryota</taxon>
        <taxon>Discoba</taxon>
        <taxon>Heterolobosea</taxon>
        <taxon>Tetramitia</taxon>
        <taxon>Eutetramitia</taxon>
        <taxon>Acrasidae</taxon>
        <taxon>Acrasis</taxon>
    </lineage>
</organism>